<gene>
    <name evidence="2" type="ORF">SAMN06264867_10798</name>
</gene>
<dbReference type="OrthoDB" id="141612at2157"/>
<keyword evidence="1" id="KW-0812">Transmembrane</keyword>
<protein>
    <submittedName>
        <fullName evidence="2">SOUL heme-binding protein</fullName>
    </submittedName>
</protein>
<dbReference type="RefSeq" id="WP_185955739.1">
    <property type="nucleotide sequence ID" value="NZ_FXTD01000007.1"/>
</dbReference>
<dbReference type="Gene3D" id="3.20.80.10">
    <property type="entry name" value="Regulatory factor, effector binding domain"/>
    <property type="match status" value="1"/>
</dbReference>
<feature type="transmembrane region" description="Helical" evidence="1">
    <location>
        <begin position="7"/>
        <end position="25"/>
    </location>
</feature>
<sequence length="211" mass="23636">MRSITKTILVGGGLVLAGWVGWGLYSTKKAESVPYEQLRTINGAEIRRYPQTVLVETAAPTQRVAFQRLFEYISGANHGDESISMTAPVETQSGDSIAMTAPVRSEATETDAETIRMAFYLPSEYTPETAPEPTDTAVTLVTEPQKTVAVDQFSWYAPEWRVERRTEKLLATLEDEDIEPDGDPYLLRYNDPWTPPFMRRNEVAVEVVEGE</sequence>
<proteinExistence type="predicted"/>
<dbReference type="PANTHER" id="PTHR11220">
    <property type="entry name" value="HEME-BINDING PROTEIN-RELATED"/>
    <property type="match status" value="1"/>
</dbReference>
<dbReference type="SUPFAM" id="SSF55136">
    <property type="entry name" value="Probable bacterial effector-binding domain"/>
    <property type="match status" value="1"/>
</dbReference>
<dbReference type="Proteomes" id="UP000319712">
    <property type="component" value="Unassembled WGS sequence"/>
</dbReference>
<organism evidence="2 3">
    <name type="scientific">Halorubrum cibi</name>
    <dbReference type="NCBI Taxonomy" id="413815"/>
    <lineage>
        <taxon>Archaea</taxon>
        <taxon>Methanobacteriati</taxon>
        <taxon>Methanobacteriota</taxon>
        <taxon>Stenosarchaea group</taxon>
        <taxon>Halobacteria</taxon>
        <taxon>Halobacteriales</taxon>
        <taxon>Haloferacaceae</taxon>
        <taxon>Halorubrum</taxon>
    </lineage>
</organism>
<evidence type="ECO:0000256" key="1">
    <source>
        <dbReference type="SAM" id="Phobius"/>
    </source>
</evidence>
<keyword evidence="1" id="KW-1133">Transmembrane helix</keyword>
<reference evidence="2 3" key="1">
    <citation type="submission" date="2017-05" db="EMBL/GenBank/DDBJ databases">
        <authorList>
            <person name="Varghese N."/>
            <person name="Submissions S."/>
        </authorList>
    </citation>
    <scope>NUCLEOTIDE SEQUENCE [LARGE SCALE GENOMIC DNA]</scope>
    <source>
        <strain evidence="2 3">DSM 19504</strain>
    </source>
</reference>
<keyword evidence="1" id="KW-0472">Membrane</keyword>
<dbReference type="InterPro" id="IPR006917">
    <property type="entry name" value="SOUL_heme-bd"/>
</dbReference>
<name>A0A521DLS0_9EURY</name>
<dbReference type="InterPro" id="IPR011256">
    <property type="entry name" value="Reg_factor_effector_dom_sf"/>
</dbReference>
<dbReference type="EMBL" id="FXTD01000007">
    <property type="protein sequence ID" value="SMO72532.1"/>
    <property type="molecule type" value="Genomic_DNA"/>
</dbReference>
<evidence type="ECO:0000313" key="3">
    <source>
        <dbReference type="Proteomes" id="UP000319712"/>
    </source>
</evidence>
<dbReference type="Pfam" id="PF04832">
    <property type="entry name" value="SOUL"/>
    <property type="match status" value="1"/>
</dbReference>
<accession>A0A521DLS0</accession>
<dbReference type="AlphaFoldDB" id="A0A521DLS0"/>
<dbReference type="PANTHER" id="PTHR11220:SF1">
    <property type="entry name" value="HEME-BINDING PROTEIN 2"/>
    <property type="match status" value="1"/>
</dbReference>
<keyword evidence="3" id="KW-1185">Reference proteome</keyword>
<evidence type="ECO:0000313" key="2">
    <source>
        <dbReference type="EMBL" id="SMO72532.1"/>
    </source>
</evidence>